<dbReference type="PROSITE" id="PS00375">
    <property type="entry name" value="UDPGT"/>
    <property type="match status" value="1"/>
</dbReference>
<dbReference type="AlphaFoldDB" id="A0A8B8IYW8"/>
<keyword evidence="5" id="KW-0472">Membrane</keyword>
<dbReference type="RefSeq" id="XP_026501561.2">
    <property type="nucleotide sequence ID" value="XM_026645776.2"/>
</dbReference>
<dbReference type="PANTHER" id="PTHR48043:SF114">
    <property type="entry name" value="IP04436P-RELATED"/>
    <property type="match status" value="1"/>
</dbReference>
<dbReference type="GO" id="GO:0015020">
    <property type="term" value="F:glucuronosyltransferase activity"/>
    <property type="evidence" value="ECO:0007669"/>
    <property type="project" value="UniProtKB-EC"/>
</dbReference>
<dbReference type="OrthoDB" id="5835829at2759"/>
<evidence type="ECO:0000256" key="4">
    <source>
        <dbReference type="RuleBase" id="RU003718"/>
    </source>
</evidence>
<protein>
    <recommendedName>
        <fullName evidence="5">UDP-glucuronosyltransferase</fullName>
        <ecNumber evidence="5">2.4.1.17</ecNumber>
    </recommendedName>
</protein>
<reference evidence="7" key="1">
    <citation type="submission" date="2025-08" db="UniProtKB">
        <authorList>
            <consortium name="RefSeq"/>
        </authorList>
    </citation>
    <scope>IDENTIFICATION</scope>
    <source>
        <tissue evidence="7">Whole body</tissue>
    </source>
</reference>
<dbReference type="CDD" id="cd03784">
    <property type="entry name" value="GT1_Gtf-like"/>
    <property type="match status" value="1"/>
</dbReference>
<gene>
    <name evidence="7" type="primary">LOC113404773</name>
</gene>
<evidence type="ECO:0000256" key="5">
    <source>
        <dbReference type="RuleBase" id="RU362059"/>
    </source>
</evidence>
<dbReference type="PANTHER" id="PTHR48043">
    <property type="entry name" value="EG:EG0003.4 PROTEIN-RELATED"/>
    <property type="match status" value="1"/>
</dbReference>
<comment type="similarity">
    <text evidence="1 4">Belongs to the UDP-glycosyltransferase family.</text>
</comment>
<keyword evidence="6" id="KW-1185">Reference proteome</keyword>
<dbReference type="GO" id="GO:0016020">
    <property type="term" value="C:membrane"/>
    <property type="evidence" value="ECO:0007669"/>
    <property type="project" value="UniProtKB-SubCell"/>
</dbReference>
<evidence type="ECO:0000313" key="6">
    <source>
        <dbReference type="Proteomes" id="UP001652626"/>
    </source>
</evidence>
<keyword evidence="5" id="KW-0812">Transmembrane</keyword>
<sequence>MSTMTNYKLVFVLIVVVVSQVFNYASALNILAIASLPFKSHYMAFQTLFRELAIRGHSVTVINNFPENNPVPNLKFININAPIHPTPGMAFFENYTSSFSHLLNFKIHFTIGPPNVKQDCELFFSNKDVEALRERGDKFDVIFVEQFVSDCGLAYAAALYDAPIIGITSHTLLPWAYSRIGMPFDISSNAFYFSNSGTNPSVYQKVENYLMNIYANTIGLWQLHRSIYDIFNKNLPNVALDVEKIARDRMKMMFAYQHYSITGARLLAPQLLEIAGMHIGKPQPVPEDIEKFISSAKDGVVYVSFGSNLKASTMSKKKIEQFLLAFKKIPQKVLWKLEDTTFLVSNDNLLTRSWFPQLDVLCHPNVIAFVSHGGMLSISEAAHCGTPLLTIPFFGDQFSNSAAVADSGLGMTMYFDHLNDDNLAEAIKQLASSEVQQNAKQISKLWHDRPMNVLDSAIFWTEYVARHKTAPPSLPSTHNSCFISSLLDVYSILIVFVLGILSLVYIICKILILVFTSFVKLFKSENKQKTKKKRS</sequence>
<dbReference type="Gene3D" id="3.40.50.2000">
    <property type="entry name" value="Glycogen Phosphorylase B"/>
    <property type="match status" value="1"/>
</dbReference>
<comment type="subcellular location">
    <subcellularLocation>
        <location evidence="5">Membrane</location>
        <topology evidence="5">Single-pass membrane protein</topology>
    </subcellularLocation>
</comment>
<dbReference type="Proteomes" id="UP001652626">
    <property type="component" value="Chromosome 8"/>
</dbReference>
<organism evidence="6 7">
    <name type="scientific">Vanessa tameamea</name>
    <name type="common">Kamehameha butterfly</name>
    <dbReference type="NCBI Taxonomy" id="334116"/>
    <lineage>
        <taxon>Eukaryota</taxon>
        <taxon>Metazoa</taxon>
        <taxon>Ecdysozoa</taxon>
        <taxon>Arthropoda</taxon>
        <taxon>Hexapoda</taxon>
        <taxon>Insecta</taxon>
        <taxon>Pterygota</taxon>
        <taxon>Neoptera</taxon>
        <taxon>Endopterygota</taxon>
        <taxon>Lepidoptera</taxon>
        <taxon>Glossata</taxon>
        <taxon>Ditrysia</taxon>
        <taxon>Papilionoidea</taxon>
        <taxon>Nymphalidae</taxon>
        <taxon>Nymphalinae</taxon>
        <taxon>Vanessa</taxon>
    </lineage>
</organism>
<dbReference type="OMA" id="SHYMAFQ"/>
<proteinExistence type="inferred from homology"/>
<dbReference type="EC" id="2.4.1.17" evidence="5"/>
<dbReference type="InterPro" id="IPR002213">
    <property type="entry name" value="UDP_glucos_trans"/>
</dbReference>
<dbReference type="Pfam" id="PF00201">
    <property type="entry name" value="UDPGT"/>
    <property type="match status" value="1"/>
</dbReference>
<evidence type="ECO:0000313" key="7">
    <source>
        <dbReference type="RefSeq" id="XP_026501561.2"/>
    </source>
</evidence>
<name>A0A8B8IYW8_VANTA</name>
<evidence type="ECO:0000256" key="3">
    <source>
        <dbReference type="ARBA" id="ARBA00022679"/>
    </source>
</evidence>
<keyword evidence="3 4" id="KW-0808">Transferase</keyword>
<evidence type="ECO:0000256" key="1">
    <source>
        <dbReference type="ARBA" id="ARBA00009995"/>
    </source>
</evidence>
<dbReference type="GeneID" id="113404773"/>
<dbReference type="SUPFAM" id="SSF53756">
    <property type="entry name" value="UDP-Glycosyltransferase/glycogen phosphorylase"/>
    <property type="match status" value="1"/>
</dbReference>
<keyword evidence="5" id="KW-1133">Transmembrane helix</keyword>
<accession>A0A8B8IYW8</accession>
<keyword evidence="2 4" id="KW-0328">Glycosyltransferase</keyword>
<dbReference type="InterPro" id="IPR050271">
    <property type="entry name" value="UDP-glycosyltransferase"/>
</dbReference>
<evidence type="ECO:0000256" key="2">
    <source>
        <dbReference type="ARBA" id="ARBA00022676"/>
    </source>
</evidence>
<feature type="transmembrane region" description="Helical" evidence="5">
    <location>
        <begin position="489"/>
        <end position="522"/>
    </location>
</feature>
<comment type="catalytic activity">
    <reaction evidence="5">
        <text>glucuronate acceptor + UDP-alpha-D-glucuronate = acceptor beta-D-glucuronoside + UDP + H(+)</text>
        <dbReference type="Rhea" id="RHEA:21032"/>
        <dbReference type="ChEBI" id="CHEBI:15378"/>
        <dbReference type="ChEBI" id="CHEBI:58052"/>
        <dbReference type="ChEBI" id="CHEBI:58223"/>
        <dbReference type="ChEBI" id="CHEBI:132367"/>
        <dbReference type="ChEBI" id="CHEBI:132368"/>
        <dbReference type="EC" id="2.4.1.17"/>
    </reaction>
</comment>
<dbReference type="InterPro" id="IPR035595">
    <property type="entry name" value="UDP_glycos_trans_CS"/>
</dbReference>